<name>A0A370GQA4_9BACI</name>
<reference evidence="1 2" key="1">
    <citation type="submission" date="2018-07" db="EMBL/GenBank/DDBJ databases">
        <title>Genomic Encyclopedia of Type Strains, Phase IV (KMG-IV): sequencing the most valuable type-strain genomes for metagenomic binning, comparative biology and taxonomic classification.</title>
        <authorList>
            <person name="Goeker M."/>
        </authorList>
    </citation>
    <scope>NUCLEOTIDE SEQUENCE [LARGE SCALE GENOMIC DNA]</scope>
    <source>
        <strain evidence="1 2">DSM 25281</strain>
    </source>
</reference>
<comment type="caution">
    <text evidence="1">The sequence shown here is derived from an EMBL/GenBank/DDBJ whole genome shotgun (WGS) entry which is preliminary data.</text>
</comment>
<accession>A0A370GQA4</accession>
<evidence type="ECO:0008006" key="3">
    <source>
        <dbReference type="Google" id="ProtNLM"/>
    </source>
</evidence>
<sequence>MQADCENCFGLCCVALPFGKSADFPCNKDGGEPCSNLKSDYRCSIHGDLRENGYKGCTVFECFGAGQKVSQFTFAGESWRGTPEKAELMFKVFPIMHQFHEMLWYLNEALCIEACRDIHADLMCMNKETEALTLGEPEEILRIDVVLHRFRVNELLVRAGELVRKEALVIYQLNPKN</sequence>
<dbReference type="Proteomes" id="UP000255326">
    <property type="component" value="Unassembled WGS sequence"/>
</dbReference>
<evidence type="ECO:0000313" key="1">
    <source>
        <dbReference type="EMBL" id="RDI45500.1"/>
    </source>
</evidence>
<keyword evidence="2" id="KW-1185">Reference proteome</keyword>
<gene>
    <name evidence="1" type="ORF">DFR59_102128</name>
</gene>
<evidence type="ECO:0000313" key="2">
    <source>
        <dbReference type="Proteomes" id="UP000255326"/>
    </source>
</evidence>
<dbReference type="AlphaFoldDB" id="A0A370GQA4"/>
<proteinExistence type="predicted"/>
<dbReference type="EMBL" id="QQAY01000002">
    <property type="protein sequence ID" value="RDI45500.1"/>
    <property type="molecule type" value="Genomic_DNA"/>
</dbReference>
<organism evidence="1 2">
    <name type="scientific">Falsibacillus pallidus</name>
    <dbReference type="NCBI Taxonomy" id="493781"/>
    <lineage>
        <taxon>Bacteria</taxon>
        <taxon>Bacillati</taxon>
        <taxon>Bacillota</taxon>
        <taxon>Bacilli</taxon>
        <taxon>Bacillales</taxon>
        <taxon>Bacillaceae</taxon>
        <taxon>Falsibacillus</taxon>
    </lineage>
</organism>
<protein>
    <recommendedName>
        <fullName evidence="3">Pentapeptide repeat protein</fullName>
    </recommendedName>
</protein>